<dbReference type="PANTHER" id="PTHR45653">
    <property type="entry name" value="DEDICATOR OF CYTOKINESIS"/>
    <property type="match status" value="1"/>
</dbReference>
<dbReference type="PROSITE" id="PS51651">
    <property type="entry name" value="DOCKER"/>
    <property type="match status" value="1"/>
</dbReference>
<dbReference type="GO" id="GO:0005085">
    <property type="term" value="F:guanyl-nucleotide exchange factor activity"/>
    <property type="evidence" value="ECO:0007669"/>
    <property type="project" value="UniProtKB-KW"/>
</dbReference>
<reference evidence="4 5" key="1">
    <citation type="submission" date="2024-05" db="EMBL/GenBank/DDBJ databases">
        <authorList>
            <person name="Wallberg A."/>
        </authorList>
    </citation>
    <scope>NUCLEOTIDE SEQUENCE [LARGE SCALE GENOMIC DNA]</scope>
</reference>
<dbReference type="InterPro" id="IPR026791">
    <property type="entry name" value="DOCK"/>
</dbReference>
<evidence type="ECO:0000259" key="3">
    <source>
        <dbReference type="PROSITE" id="PS51651"/>
    </source>
</evidence>
<feature type="non-terminal residue" evidence="4">
    <location>
        <position position="1"/>
    </location>
</feature>
<dbReference type="Gene3D" id="1.25.40.410">
    <property type="match status" value="1"/>
</dbReference>
<name>A0AAV2RT35_MEGNR</name>
<comment type="caution">
    <text evidence="4">The sequence shown here is derived from an EMBL/GenBank/DDBJ whole genome shotgun (WGS) entry which is preliminary data.</text>
</comment>
<dbReference type="GO" id="GO:0031267">
    <property type="term" value="F:small GTPase binding"/>
    <property type="evidence" value="ECO:0007669"/>
    <property type="project" value="TreeGrafter"/>
</dbReference>
<keyword evidence="5" id="KW-1185">Reference proteome</keyword>
<evidence type="ECO:0000256" key="2">
    <source>
        <dbReference type="PROSITE-ProRule" id="PRU00984"/>
    </source>
</evidence>
<dbReference type="Pfam" id="PF23554">
    <property type="entry name" value="TPR_DOCK"/>
    <property type="match status" value="1"/>
</dbReference>
<comment type="similarity">
    <text evidence="2">Belongs to the DOCK family.</text>
</comment>
<sequence>RCLGRQRENPPRQLITSLYDTLDVLLEILMNNTEDDDGDNRIFEALVNVITIAMDKNKVEAFQPVLDSYIQQNFHATLVYNKLIHVMKYFVEHSMDPKCQKTLMRSMKCLQYIFKFIIRSRQLFVDLYGRGREEFEKSLHQLLEAMANMMIHTTDNTLTIQAHCLKYITATISDTITNFDPLAMSFILVQMLDNLDPKRIPKQKLTTLNEIIHSELFKIRECRQILLPSFVEHIKNLVAANEEVADMSLINLRKQKEANIRKLLGDQAIQDFAQANADDKNKMEELELCVKILGDILDVLFSADVGPTYEDINLLTTEMLQNILSIVTKTDRGEKDILRKFVSVLVSLMRQMSERHFSSFLNQFKEQDELMAFLVELLMAIQDLIENPVFPSDWAEMVLLQNSVMVKVLRHSSYVISEKMREPFKETIWSNFFHCAIKFVTQPSLQLETFTQSKRNKILNRYKDMRKETALEIKKLWFSLGQYKIRFIATTGGPTMIGPFLEMTMLPDYDLRKATIPIFFDMMQCEFYSCKERSTQFPPEMGGPRDGKIKGKFDEFEREILEKLDHLVEGGRGDEHYREVFHKIVGALCEDHTTMREPGLRLVSTVTKLMDRLLQYRAIMNTPDYSPETRMSCTVNLLDFYSSINRKELYLRYVYKLVDLHLSCDNYTEAGYTLLQHANLLKWEPEMIPRALCSPLYQHINRHRQLKMELYHMIIGYFDKGKVSGNVRKFFSRWMLPNMHFGLNFLKMSSLRSSHTANFYYSIAN</sequence>
<gene>
    <name evidence="4" type="ORF">MNOR_LOCUS29090</name>
</gene>
<dbReference type="EMBL" id="CAXKWB010033136">
    <property type="protein sequence ID" value="CAL4142292.1"/>
    <property type="molecule type" value="Genomic_DNA"/>
</dbReference>
<dbReference type="InterPro" id="IPR016024">
    <property type="entry name" value="ARM-type_fold"/>
</dbReference>
<dbReference type="Pfam" id="PF06920">
    <property type="entry name" value="DHR-2_Lobe_A"/>
    <property type="match status" value="1"/>
</dbReference>
<organism evidence="4 5">
    <name type="scientific">Meganyctiphanes norvegica</name>
    <name type="common">Northern krill</name>
    <name type="synonym">Thysanopoda norvegica</name>
    <dbReference type="NCBI Taxonomy" id="48144"/>
    <lineage>
        <taxon>Eukaryota</taxon>
        <taxon>Metazoa</taxon>
        <taxon>Ecdysozoa</taxon>
        <taxon>Arthropoda</taxon>
        <taxon>Crustacea</taxon>
        <taxon>Multicrustacea</taxon>
        <taxon>Malacostraca</taxon>
        <taxon>Eumalacostraca</taxon>
        <taxon>Eucarida</taxon>
        <taxon>Euphausiacea</taxon>
        <taxon>Euphausiidae</taxon>
        <taxon>Meganyctiphanes</taxon>
    </lineage>
</organism>
<dbReference type="GO" id="GO:0005737">
    <property type="term" value="C:cytoplasm"/>
    <property type="evidence" value="ECO:0007669"/>
    <property type="project" value="TreeGrafter"/>
</dbReference>
<feature type="non-terminal residue" evidence="4">
    <location>
        <position position="765"/>
    </location>
</feature>
<dbReference type="InterPro" id="IPR043161">
    <property type="entry name" value="DOCK_C_lobe_A"/>
</dbReference>
<dbReference type="SUPFAM" id="SSF48371">
    <property type="entry name" value="ARM repeat"/>
    <property type="match status" value="1"/>
</dbReference>
<evidence type="ECO:0000313" key="4">
    <source>
        <dbReference type="EMBL" id="CAL4142292.1"/>
    </source>
</evidence>
<accession>A0AAV2RT35</accession>
<proteinExistence type="inferred from homology"/>
<feature type="domain" description="DOCKER" evidence="3">
    <location>
        <begin position="641"/>
        <end position="765"/>
    </location>
</feature>
<dbReference type="GO" id="GO:0007520">
    <property type="term" value="P:myoblast fusion"/>
    <property type="evidence" value="ECO:0007669"/>
    <property type="project" value="TreeGrafter"/>
</dbReference>
<dbReference type="PANTHER" id="PTHR45653:SF10">
    <property type="entry name" value="MYOBLAST CITY, ISOFORM B"/>
    <property type="match status" value="1"/>
</dbReference>
<dbReference type="GO" id="GO:0005886">
    <property type="term" value="C:plasma membrane"/>
    <property type="evidence" value="ECO:0007669"/>
    <property type="project" value="TreeGrafter"/>
</dbReference>
<dbReference type="InterPro" id="IPR027357">
    <property type="entry name" value="DOCKER_dom"/>
</dbReference>
<protein>
    <recommendedName>
        <fullName evidence="3">DOCKER domain-containing protein</fullName>
    </recommendedName>
</protein>
<keyword evidence="1" id="KW-0344">Guanine-nucleotide releasing factor</keyword>
<dbReference type="Proteomes" id="UP001497623">
    <property type="component" value="Unassembled WGS sequence"/>
</dbReference>
<dbReference type="GO" id="GO:0016477">
    <property type="term" value="P:cell migration"/>
    <property type="evidence" value="ECO:0007669"/>
    <property type="project" value="TreeGrafter"/>
</dbReference>
<evidence type="ECO:0000313" key="5">
    <source>
        <dbReference type="Proteomes" id="UP001497623"/>
    </source>
</evidence>
<dbReference type="AlphaFoldDB" id="A0AAV2RT35"/>
<dbReference type="InterPro" id="IPR046769">
    <property type="entry name" value="DOCKER_Lobe_A"/>
</dbReference>
<dbReference type="GO" id="GO:0007264">
    <property type="term" value="P:small GTPase-mediated signal transduction"/>
    <property type="evidence" value="ECO:0007669"/>
    <property type="project" value="InterPro"/>
</dbReference>
<evidence type="ECO:0000256" key="1">
    <source>
        <dbReference type="ARBA" id="ARBA00022658"/>
    </source>
</evidence>
<dbReference type="InterPro" id="IPR056372">
    <property type="entry name" value="TPR_DOCK"/>
</dbReference>